<dbReference type="Proteomes" id="UP000235897">
    <property type="component" value="Unassembled WGS sequence"/>
</dbReference>
<evidence type="ECO:0000313" key="2">
    <source>
        <dbReference type="Proteomes" id="UP000235897"/>
    </source>
</evidence>
<dbReference type="RefSeq" id="WP_021208486.1">
    <property type="nucleotide sequence ID" value="NZ_JAMOIG010000011.1"/>
</dbReference>
<gene>
    <name evidence="1" type="ORF">CXL00_17450</name>
</gene>
<dbReference type="EMBL" id="POUW01000007">
    <property type="protein sequence ID" value="PNG03970.1"/>
    <property type="molecule type" value="Genomic_DNA"/>
</dbReference>
<name>A0A2N8SNA5_STUST</name>
<proteinExistence type="predicted"/>
<reference evidence="1 2" key="1">
    <citation type="submission" date="2018-01" db="EMBL/GenBank/DDBJ databases">
        <title>Denitrification phenotypes of diverse strains of Pseudomonas stutzeri.</title>
        <authorList>
            <person name="Milligan D.A."/>
            <person name="Bergaust L."/>
            <person name="Bakken L.R."/>
            <person name="Frostegard A."/>
        </authorList>
    </citation>
    <scope>NUCLEOTIDE SEQUENCE [LARGE SCALE GENOMIC DNA]</scope>
    <source>
        <strain evidence="1 2">28a3</strain>
    </source>
</reference>
<protein>
    <submittedName>
        <fullName evidence="1">Uncharacterized protein</fullName>
    </submittedName>
</protein>
<sequence length="132" mass="14619">MSLKTLRTEIQRTADQLRSETTDRVSLILIDVIDASEEGEEPIPHAGYTCDFALAGKPRRLFFKGPDPEPVANALFDHVYRIERSGRIRPVPVLMASPTTPDDALTIEQPPEGITTAEHVARLYDALGVVHD</sequence>
<dbReference type="OrthoDB" id="6899808at2"/>
<dbReference type="AlphaFoldDB" id="A0A2N8SNA5"/>
<organism evidence="1 2">
    <name type="scientific">Stutzerimonas stutzeri</name>
    <name type="common">Pseudomonas stutzeri</name>
    <dbReference type="NCBI Taxonomy" id="316"/>
    <lineage>
        <taxon>Bacteria</taxon>
        <taxon>Pseudomonadati</taxon>
        <taxon>Pseudomonadota</taxon>
        <taxon>Gammaproteobacteria</taxon>
        <taxon>Pseudomonadales</taxon>
        <taxon>Pseudomonadaceae</taxon>
        <taxon>Stutzerimonas</taxon>
    </lineage>
</organism>
<accession>A0A2N8SNA5</accession>
<comment type="caution">
    <text evidence="1">The sequence shown here is derived from an EMBL/GenBank/DDBJ whole genome shotgun (WGS) entry which is preliminary data.</text>
</comment>
<evidence type="ECO:0000313" key="1">
    <source>
        <dbReference type="EMBL" id="PNG03970.1"/>
    </source>
</evidence>